<name>A0A1D2AEG8_AUXPR</name>
<dbReference type="EMBL" id="GDKF01001025">
    <property type="protein sequence ID" value="JAT77597.1"/>
    <property type="molecule type" value="Transcribed_RNA"/>
</dbReference>
<accession>A0A1D2AEG8</accession>
<dbReference type="AlphaFoldDB" id="A0A1D2AEG8"/>
<gene>
    <name evidence="1" type="ORF">g.89562</name>
</gene>
<evidence type="ECO:0000313" key="1">
    <source>
        <dbReference type="EMBL" id="JAT77597.1"/>
    </source>
</evidence>
<protein>
    <submittedName>
        <fullName evidence="1">Uncharacterized protein</fullName>
    </submittedName>
</protein>
<organism evidence="1">
    <name type="scientific">Auxenochlorella protothecoides</name>
    <name type="common">Green microalga</name>
    <name type="synonym">Chlorella protothecoides</name>
    <dbReference type="NCBI Taxonomy" id="3075"/>
    <lineage>
        <taxon>Eukaryota</taxon>
        <taxon>Viridiplantae</taxon>
        <taxon>Chlorophyta</taxon>
        <taxon>core chlorophytes</taxon>
        <taxon>Trebouxiophyceae</taxon>
        <taxon>Chlorellales</taxon>
        <taxon>Chlorellaceae</taxon>
        <taxon>Auxenochlorella</taxon>
    </lineage>
</organism>
<sequence length="296" mass="31701">MMPFQRIEQQRNQATPDALQSILQQHCLLFSDVIPDVLEVHSETQRLQATLQGFSHIPDDLGALKRALHAVIDLVPESAPPGGFSPGSSIPSLAILKDAECTLAEGDLQAALELALSAERGISHALMSAERNASECEAALLRVQTVLQAVHERAMAALDWRDPRPHLVRLISVVTSPSHFVRDLLERVGTDAGLSPQDLLSLFHECAVNGAPGLLSAARLGQALQLYLAVMNCWSQVDSADGGEDAQLATWVKAVDARLILELERVLQSSVATVVLSGLRQPQVAKLLASSCAGLG</sequence>
<reference evidence="1" key="1">
    <citation type="submission" date="2015-08" db="EMBL/GenBank/DDBJ databases">
        <authorList>
            <person name="Babu N.S."/>
            <person name="Beckwith C.J."/>
            <person name="Beseler K.G."/>
            <person name="Brison A."/>
            <person name="Carone J.V."/>
            <person name="Caskin T.P."/>
            <person name="Diamond M."/>
            <person name="Durham M.E."/>
            <person name="Foxe J.M."/>
            <person name="Go M."/>
            <person name="Henderson B.A."/>
            <person name="Jones I.B."/>
            <person name="McGettigan J.A."/>
            <person name="Micheletti S.J."/>
            <person name="Nasrallah M.E."/>
            <person name="Ortiz D."/>
            <person name="Piller C.R."/>
            <person name="Privatt S.R."/>
            <person name="Schneider S.L."/>
            <person name="Sharp S."/>
            <person name="Smith T.C."/>
            <person name="Stanton J.D."/>
            <person name="Ullery H.E."/>
            <person name="Wilson R.J."/>
            <person name="Serrano M.G."/>
            <person name="Buck G."/>
            <person name="Lee V."/>
            <person name="Wang Y."/>
            <person name="Carvalho R."/>
            <person name="Voegtly L."/>
            <person name="Shi R."/>
            <person name="Duckworth R."/>
            <person name="Johnson A."/>
            <person name="Loviza R."/>
            <person name="Walstead R."/>
            <person name="Shah Z."/>
            <person name="Kiflezghi M."/>
            <person name="Wade K."/>
            <person name="Ball S.L."/>
            <person name="Bradley K.W."/>
            <person name="Asai D.J."/>
            <person name="Bowman C.A."/>
            <person name="Russell D.A."/>
            <person name="Pope W.H."/>
            <person name="Jacobs-Sera D."/>
            <person name="Hendrix R.W."/>
            <person name="Hatfull G.F."/>
        </authorList>
    </citation>
    <scope>NUCLEOTIDE SEQUENCE</scope>
</reference>
<proteinExistence type="predicted"/>